<dbReference type="EMBL" id="FQXE01000012">
    <property type="protein sequence ID" value="SHI19399.1"/>
    <property type="molecule type" value="Genomic_DNA"/>
</dbReference>
<proteinExistence type="inferred from homology"/>
<dbReference type="PANTHER" id="PTHR47053">
    <property type="entry name" value="MUREIN DD-ENDOPEPTIDASE MEPH-RELATED"/>
    <property type="match status" value="1"/>
</dbReference>
<dbReference type="PANTHER" id="PTHR47053:SF1">
    <property type="entry name" value="MUREIN DD-ENDOPEPTIDASE MEPH-RELATED"/>
    <property type="match status" value="1"/>
</dbReference>
<keyword evidence="7" id="KW-1185">Reference proteome</keyword>
<dbReference type="Pfam" id="PF00877">
    <property type="entry name" value="NLPC_P60"/>
    <property type="match status" value="1"/>
</dbReference>
<keyword evidence="3" id="KW-0378">Hydrolase</keyword>
<dbReference type="Proteomes" id="UP000184226">
    <property type="component" value="Unassembled WGS sequence"/>
</dbReference>
<sequence>MAIVSVLDYNNNVGMMMKAPAPPRSVYRHLLLAAAVSSMLAGCAGPGRQHGSAAFRHTIVVDPAQRTEVVLTAMALLESPYRYGGTHPGGGFDCSGLVAYVFGNAASQPLPHNTAQIAELSRPISKRQLKAGDFVFFNTLNRPFSHMGIYIGDERFINAPSSGGQVRIDSLHNPYFAKRFESARTLFGS</sequence>
<dbReference type="InterPro" id="IPR000064">
    <property type="entry name" value="NLP_P60_dom"/>
</dbReference>
<dbReference type="InterPro" id="IPR038765">
    <property type="entry name" value="Papain-like_cys_pep_sf"/>
</dbReference>
<dbReference type="RefSeq" id="WP_245801324.1">
    <property type="nucleotide sequence ID" value="NZ_FQXE01000012.1"/>
</dbReference>
<dbReference type="GO" id="GO:0008234">
    <property type="term" value="F:cysteine-type peptidase activity"/>
    <property type="evidence" value="ECO:0007669"/>
    <property type="project" value="UniProtKB-KW"/>
</dbReference>
<organism evidence="6 7">
    <name type="scientific">Pollutimonas bauzanensis</name>
    <dbReference type="NCBI Taxonomy" id="658167"/>
    <lineage>
        <taxon>Bacteria</taxon>
        <taxon>Pseudomonadati</taxon>
        <taxon>Pseudomonadota</taxon>
        <taxon>Betaproteobacteria</taxon>
        <taxon>Burkholderiales</taxon>
        <taxon>Alcaligenaceae</taxon>
        <taxon>Pollutimonas</taxon>
    </lineage>
</organism>
<dbReference type="STRING" id="658167.SAMN04488135_112106"/>
<feature type="domain" description="NlpC/P60" evidence="5">
    <location>
        <begin position="63"/>
        <end position="187"/>
    </location>
</feature>
<accession>A0A1M5Z5A5</accession>
<gene>
    <name evidence="6" type="ORF">SAMN04488135_112106</name>
</gene>
<evidence type="ECO:0000313" key="6">
    <source>
        <dbReference type="EMBL" id="SHI19399.1"/>
    </source>
</evidence>
<evidence type="ECO:0000256" key="2">
    <source>
        <dbReference type="ARBA" id="ARBA00022670"/>
    </source>
</evidence>
<dbReference type="PROSITE" id="PS51935">
    <property type="entry name" value="NLPC_P60"/>
    <property type="match status" value="1"/>
</dbReference>
<evidence type="ECO:0000256" key="1">
    <source>
        <dbReference type="ARBA" id="ARBA00007074"/>
    </source>
</evidence>
<dbReference type="InterPro" id="IPR051202">
    <property type="entry name" value="Peptidase_C40"/>
</dbReference>
<evidence type="ECO:0000259" key="5">
    <source>
        <dbReference type="PROSITE" id="PS51935"/>
    </source>
</evidence>
<dbReference type="Gene3D" id="3.90.1720.10">
    <property type="entry name" value="endopeptidase domain like (from Nostoc punctiforme)"/>
    <property type="match status" value="1"/>
</dbReference>
<dbReference type="GO" id="GO:0006508">
    <property type="term" value="P:proteolysis"/>
    <property type="evidence" value="ECO:0007669"/>
    <property type="project" value="UniProtKB-KW"/>
</dbReference>
<keyword evidence="4" id="KW-0788">Thiol protease</keyword>
<keyword evidence="2" id="KW-0645">Protease</keyword>
<evidence type="ECO:0000256" key="4">
    <source>
        <dbReference type="ARBA" id="ARBA00022807"/>
    </source>
</evidence>
<protein>
    <submittedName>
        <fullName evidence="6">NlpC/P60 family protein</fullName>
    </submittedName>
</protein>
<evidence type="ECO:0000256" key="3">
    <source>
        <dbReference type="ARBA" id="ARBA00022801"/>
    </source>
</evidence>
<dbReference type="SUPFAM" id="SSF54001">
    <property type="entry name" value="Cysteine proteinases"/>
    <property type="match status" value="1"/>
</dbReference>
<comment type="similarity">
    <text evidence="1">Belongs to the peptidase C40 family.</text>
</comment>
<evidence type="ECO:0000313" key="7">
    <source>
        <dbReference type="Proteomes" id="UP000184226"/>
    </source>
</evidence>
<reference evidence="6 7" key="1">
    <citation type="submission" date="2016-11" db="EMBL/GenBank/DDBJ databases">
        <authorList>
            <person name="Jaros S."/>
            <person name="Januszkiewicz K."/>
            <person name="Wedrychowicz H."/>
        </authorList>
    </citation>
    <scope>NUCLEOTIDE SEQUENCE [LARGE SCALE GENOMIC DNA]</scope>
    <source>
        <strain evidence="6 7">CGMCC 1.10190</strain>
    </source>
</reference>
<name>A0A1M5Z5A5_9BURK</name>
<dbReference type="AlphaFoldDB" id="A0A1M5Z5A5"/>